<sequence length="72" mass="8033">MYGLRSHCGSRSSWGVWPMEIRNSKLLSGVHKTPSRSSSLSPRAAVAVLKRECESARTRRSRPGRPDARLPD</sequence>
<organism evidence="2 3">
    <name type="scientific">Streptomyces ambofaciens (strain ATCC 23877 / 3486 / DSM 40053 / JCM 4204 / NBRC 12836 / NRRL B-2516)</name>
    <dbReference type="NCBI Taxonomy" id="278992"/>
    <lineage>
        <taxon>Bacteria</taxon>
        <taxon>Bacillati</taxon>
        <taxon>Actinomycetota</taxon>
        <taxon>Actinomycetes</taxon>
        <taxon>Kitasatosporales</taxon>
        <taxon>Streptomycetaceae</taxon>
        <taxon>Streptomyces</taxon>
    </lineage>
</organism>
<dbReference type="AlphaFoldDB" id="A0A0K2ARH6"/>
<gene>
    <name evidence="2" type="ORF">SAM23877_2457</name>
</gene>
<name>A0A0K2ARH6_STRA7</name>
<accession>A0A0K2ARH6</accession>
<evidence type="ECO:0000313" key="2">
    <source>
        <dbReference type="EMBL" id="AKZ55506.1"/>
    </source>
</evidence>
<proteinExistence type="predicted"/>
<protein>
    <submittedName>
        <fullName evidence="2">Uncharacterized protein</fullName>
    </submittedName>
</protein>
<dbReference type="KEGG" id="samb:SAM23877_2457"/>
<reference evidence="3" key="1">
    <citation type="journal article" date="2015" name="J. Biotechnol.">
        <title>Complete genome sequence of Streptomyces ambofaciens ATCC 23877, the spiramycin producer.</title>
        <authorList>
            <person name="Thibessard A."/>
            <person name="Haas D."/>
            <person name="Gerbaud C."/>
            <person name="Aigle B."/>
            <person name="Lautru S."/>
            <person name="Pernodet J.L."/>
            <person name="Leblond P."/>
        </authorList>
    </citation>
    <scope>NUCLEOTIDE SEQUENCE [LARGE SCALE GENOMIC DNA]</scope>
    <source>
        <strain evidence="3">ATCC 23877 / 3486 / DSM 40053 / JCM 4204 / NBRC 12836 / NRRL B-2516</strain>
    </source>
</reference>
<evidence type="ECO:0000313" key="3">
    <source>
        <dbReference type="Proteomes" id="UP000061018"/>
    </source>
</evidence>
<feature type="region of interest" description="Disordered" evidence="1">
    <location>
        <begin position="51"/>
        <end position="72"/>
    </location>
</feature>
<evidence type="ECO:0000256" key="1">
    <source>
        <dbReference type="SAM" id="MobiDB-lite"/>
    </source>
</evidence>
<dbReference type="EMBL" id="CP012382">
    <property type="protein sequence ID" value="AKZ55506.1"/>
    <property type="molecule type" value="Genomic_DNA"/>
</dbReference>
<dbReference type="Proteomes" id="UP000061018">
    <property type="component" value="Chromosome"/>
</dbReference>